<comment type="function">
    <text evidence="1">Could be involved in insertion of integral membrane proteins into the membrane.</text>
</comment>
<accession>A0A066TAE2</accession>
<comment type="caution">
    <text evidence="2">The sequence shown here is derived from an EMBL/GenBank/DDBJ whole genome shotgun (WGS) entry which is preliminary data.</text>
</comment>
<dbReference type="PANTHER" id="PTHR33383:SF1">
    <property type="entry name" value="MEMBRANE PROTEIN INSERTION EFFICIENCY FACTOR-RELATED"/>
    <property type="match status" value="1"/>
</dbReference>
<dbReference type="eggNOG" id="COG0759">
    <property type="taxonomic scope" value="Bacteria"/>
</dbReference>
<dbReference type="AlphaFoldDB" id="A0A066TAE2"/>
<comment type="similarity">
    <text evidence="1">Belongs to the UPF0161 family.</text>
</comment>
<dbReference type="EMBL" id="JFZV01000006">
    <property type="protein sequence ID" value="KDN14541.1"/>
    <property type="molecule type" value="Genomic_DNA"/>
</dbReference>
<keyword evidence="1" id="KW-1003">Cell membrane</keyword>
<dbReference type="OrthoDB" id="9801753at2"/>
<keyword evidence="1" id="KW-0472">Membrane</keyword>
<dbReference type="NCBIfam" id="TIGR00278">
    <property type="entry name" value="membrane protein insertion efficiency factor YidD"/>
    <property type="match status" value="1"/>
</dbReference>
<sequence length="69" mass="7945">MRYLLLGLIRFYQYAISPLLPPRCRYSPTCSQYAVLALQKYGVFKGSWLAIKRICRCHPWGGCGHDPLP</sequence>
<reference evidence="2 3" key="1">
    <citation type="submission" date="2014-03" db="EMBL/GenBank/DDBJ databases">
        <title>The genomes of two eusocial bee gut symbionts.</title>
        <authorList>
            <person name="Kwong W.K."/>
            <person name="Engel P."/>
            <person name="Koch H."/>
            <person name="Moran N.A."/>
        </authorList>
    </citation>
    <scope>NUCLEOTIDE SEQUENCE [LARGE SCALE GENOMIC DNA]</scope>
    <source>
        <strain evidence="3">wkB29</strain>
    </source>
</reference>
<dbReference type="InterPro" id="IPR002696">
    <property type="entry name" value="Membr_insert_effic_factor_YidD"/>
</dbReference>
<dbReference type="RefSeq" id="WP_037407304.1">
    <property type="nucleotide sequence ID" value="NZ_CAJZCC010000008.1"/>
</dbReference>
<evidence type="ECO:0000313" key="2">
    <source>
        <dbReference type="EMBL" id="KDN14541.1"/>
    </source>
</evidence>
<name>A0A066TAE2_9NEIS</name>
<organism evidence="2 3">
    <name type="scientific">Snodgrassella communis</name>
    <dbReference type="NCBI Taxonomy" id="2946699"/>
    <lineage>
        <taxon>Bacteria</taxon>
        <taxon>Pseudomonadati</taxon>
        <taxon>Pseudomonadota</taxon>
        <taxon>Betaproteobacteria</taxon>
        <taxon>Neisseriales</taxon>
        <taxon>Neisseriaceae</taxon>
        <taxon>Snodgrassella</taxon>
    </lineage>
</organism>
<dbReference type="HAMAP" id="MF_00386">
    <property type="entry name" value="UPF0161_YidD"/>
    <property type="match status" value="1"/>
</dbReference>
<dbReference type="SMART" id="SM01234">
    <property type="entry name" value="Haemolytic"/>
    <property type="match status" value="1"/>
</dbReference>
<dbReference type="GO" id="GO:0005886">
    <property type="term" value="C:plasma membrane"/>
    <property type="evidence" value="ECO:0007669"/>
    <property type="project" value="UniProtKB-SubCell"/>
</dbReference>
<dbReference type="Pfam" id="PF01809">
    <property type="entry name" value="YidD"/>
    <property type="match status" value="1"/>
</dbReference>
<gene>
    <name evidence="2" type="ORF">SALWKB29_1331</name>
</gene>
<keyword evidence="3" id="KW-1185">Reference proteome</keyword>
<dbReference type="Proteomes" id="UP000027170">
    <property type="component" value="Unassembled WGS sequence"/>
</dbReference>
<evidence type="ECO:0000313" key="3">
    <source>
        <dbReference type="Proteomes" id="UP000027170"/>
    </source>
</evidence>
<comment type="subcellular location">
    <subcellularLocation>
        <location evidence="1">Cell membrane</location>
        <topology evidence="1">Peripheral membrane protein</topology>
        <orientation evidence="1">Cytoplasmic side</orientation>
    </subcellularLocation>
</comment>
<protein>
    <recommendedName>
        <fullName evidence="1">Putative membrane protein insertion efficiency factor</fullName>
    </recommendedName>
</protein>
<evidence type="ECO:0000256" key="1">
    <source>
        <dbReference type="HAMAP-Rule" id="MF_00386"/>
    </source>
</evidence>
<dbReference type="PANTHER" id="PTHR33383">
    <property type="entry name" value="MEMBRANE PROTEIN INSERTION EFFICIENCY FACTOR-RELATED"/>
    <property type="match status" value="1"/>
</dbReference>
<proteinExistence type="inferred from homology"/>
<dbReference type="GeneID" id="75157336"/>